<keyword evidence="4" id="KW-1185">Reference proteome</keyword>
<evidence type="ECO:0000313" key="5">
    <source>
        <dbReference type="WBParaSite" id="BXY_1691300.1"/>
    </source>
</evidence>
<dbReference type="Proteomes" id="UP000582659">
    <property type="component" value="Unassembled WGS sequence"/>
</dbReference>
<feature type="compositionally biased region" description="Basic and acidic residues" evidence="1">
    <location>
        <begin position="49"/>
        <end position="141"/>
    </location>
</feature>
<sequence length="278" mass="30743">MAGSAEMRKTGTGSKKGSGGVSKRRGPRPVPEKQSKGPPMANSRKIRPDRRSGTKTEKTCKTEDEAGKEKEKDKKKKESEEAKDTKETKDAKDSKDIKELKEDKEARDQKGPGKDFKTSGKDFKTSGKDFKDKPSRKDPKLTKPYKKTKRPKDNNDKPKTDGAVTAHCTCPSSTSCTCGSQTASDASAGKLKKSEVPQTPPLPMADDDMAPTEYESVENSRPFVSSVPKRKISFSEEDEFQKQLQEAYDNEKTAREPSESEKPPAISCYFNVYPAYGL</sequence>
<dbReference type="AlphaFoldDB" id="A0A1I7SV39"/>
<feature type="region of interest" description="Disordered" evidence="1">
    <location>
        <begin position="1"/>
        <end position="227"/>
    </location>
</feature>
<dbReference type="WBParaSite" id="BXY_1691300.1">
    <property type="protein sequence ID" value="BXY_1691300.1"/>
    <property type="gene ID" value="BXY_1691300"/>
</dbReference>
<organism evidence="3 5">
    <name type="scientific">Bursaphelenchus xylophilus</name>
    <name type="common">Pinewood nematode worm</name>
    <name type="synonym">Aphelenchoides xylophilus</name>
    <dbReference type="NCBI Taxonomy" id="6326"/>
    <lineage>
        <taxon>Eukaryota</taxon>
        <taxon>Metazoa</taxon>
        <taxon>Ecdysozoa</taxon>
        <taxon>Nematoda</taxon>
        <taxon>Chromadorea</taxon>
        <taxon>Rhabditida</taxon>
        <taxon>Tylenchina</taxon>
        <taxon>Tylenchomorpha</taxon>
        <taxon>Aphelenchoidea</taxon>
        <taxon>Aphelenchoididae</taxon>
        <taxon>Bursaphelenchus</taxon>
    </lineage>
</organism>
<feature type="compositionally biased region" description="Low complexity" evidence="1">
    <location>
        <begin position="168"/>
        <end position="182"/>
    </location>
</feature>
<evidence type="ECO:0000313" key="2">
    <source>
        <dbReference type="EMBL" id="CAD5217354.1"/>
    </source>
</evidence>
<feature type="compositionally biased region" description="Basic and acidic residues" evidence="1">
    <location>
        <begin position="151"/>
        <end position="160"/>
    </location>
</feature>
<proteinExistence type="predicted"/>
<evidence type="ECO:0000313" key="4">
    <source>
        <dbReference type="Proteomes" id="UP000659654"/>
    </source>
</evidence>
<dbReference type="EMBL" id="CAJFDI010000002">
    <property type="protein sequence ID" value="CAD5217354.1"/>
    <property type="molecule type" value="Genomic_DNA"/>
</dbReference>
<evidence type="ECO:0000256" key="1">
    <source>
        <dbReference type="SAM" id="MobiDB-lite"/>
    </source>
</evidence>
<dbReference type="EMBL" id="CAJFCV020000002">
    <property type="protein sequence ID" value="CAG9100858.1"/>
    <property type="molecule type" value="Genomic_DNA"/>
</dbReference>
<reference evidence="2" key="2">
    <citation type="submission" date="2020-09" db="EMBL/GenBank/DDBJ databases">
        <authorList>
            <person name="Kikuchi T."/>
        </authorList>
    </citation>
    <scope>NUCLEOTIDE SEQUENCE</scope>
    <source>
        <strain evidence="2">Ka4C1</strain>
    </source>
</reference>
<protein>
    <submittedName>
        <fullName evidence="2">(pine wood nematode) hypothetical protein</fullName>
    </submittedName>
</protein>
<name>A0A1I7SV39_BURXY</name>
<accession>A0A1I7SV39</accession>
<dbReference type="Proteomes" id="UP000095284">
    <property type="component" value="Unplaced"/>
</dbReference>
<reference evidence="5" key="1">
    <citation type="submission" date="2016-11" db="UniProtKB">
        <authorList>
            <consortium name="WormBaseParasite"/>
        </authorList>
    </citation>
    <scope>IDENTIFICATION</scope>
</reference>
<dbReference type="Proteomes" id="UP000659654">
    <property type="component" value="Unassembled WGS sequence"/>
</dbReference>
<gene>
    <name evidence="2" type="ORF">BXYJ_LOCUS4993</name>
</gene>
<evidence type="ECO:0000313" key="3">
    <source>
        <dbReference type="Proteomes" id="UP000095284"/>
    </source>
</evidence>